<keyword evidence="1" id="KW-1185">Reference proteome</keyword>
<name>A0A915JI89_ROMCU</name>
<organism evidence="1 2">
    <name type="scientific">Romanomermis culicivorax</name>
    <name type="common">Nematode worm</name>
    <dbReference type="NCBI Taxonomy" id="13658"/>
    <lineage>
        <taxon>Eukaryota</taxon>
        <taxon>Metazoa</taxon>
        <taxon>Ecdysozoa</taxon>
        <taxon>Nematoda</taxon>
        <taxon>Enoplea</taxon>
        <taxon>Dorylaimia</taxon>
        <taxon>Mermithida</taxon>
        <taxon>Mermithoidea</taxon>
        <taxon>Mermithidae</taxon>
        <taxon>Romanomermis</taxon>
    </lineage>
</organism>
<dbReference type="AlphaFoldDB" id="A0A915JI89"/>
<evidence type="ECO:0000313" key="1">
    <source>
        <dbReference type="Proteomes" id="UP000887565"/>
    </source>
</evidence>
<sequence length="70" mass="8033">MAEETKKLNILCLHGLSNKLQVALATRVVVRVIPTLAPRYMYGLLTYVLKALTKTDLFLEVKDFGIRERR</sequence>
<proteinExistence type="predicted"/>
<reference evidence="2" key="1">
    <citation type="submission" date="2022-11" db="UniProtKB">
        <authorList>
            <consortium name="WormBaseParasite"/>
        </authorList>
    </citation>
    <scope>IDENTIFICATION</scope>
</reference>
<protein>
    <submittedName>
        <fullName evidence="2">Uncharacterized protein</fullName>
    </submittedName>
</protein>
<accession>A0A915JI89</accession>
<dbReference type="WBParaSite" id="nRc.2.0.1.t25802-RA">
    <property type="protein sequence ID" value="nRc.2.0.1.t25802-RA"/>
    <property type="gene ID" value="nRc.2.0.1.g25802"/>
</dbReference>
<dbReference type="Proteomes" id="UP000887565">
    <property type="component" value="Unplaced"/>
</dbReference>
<evidence type="ECO:0000313" key="2">
    <source>
        <dbReference type="WBParaSite" id="nRc.2.0.1.t25802-RA"/>
    </source>
</evidence>